<evidence type="ECO:0000259" key="4">
    <source>
        <dbReference type="PROSITE" id="PS50158"/>
    </source>
</evidence>
<keyword evidence="1" id="KW-0479">Metal-binding</keyword>
<dbReference type="EMBL" id="JAKIXB020000024">
    <property type="protein sequence ID" value="KAL1598108.1"/>
    <property type="molecule type" value="Genomic_DNA"/>
</dbReference>
<evidence type="ECO:0000313" key="5">
    <source>
        <dbReference type="EMBL" id="KAL1598108.1"/>
    </source>
</evidence>
<dbReference type="InterPro" id="IPR036875">
    <property type="entry name" value="Znf_CCHC_sf"/>
</dbReference>
<evidence type="ECO:0000313" key="6">
    <source>
        <dbReference type="Proteomes" id="UP001521222"/>
    </source>
</evidence>
<dbReference type="PROSITE" id="PS50103">
    <property type="entry name" value="ZF_C3H1"/>
    <property type="match status" value="1"/>
</dbReference>
<dbReference type="Gene3D" id="4.10.60.10">
    <property type="entry name" value="Zinc finger, CCHC-type"/>
    <property type="match status" value="1"/>
</dbReference>
<dbReference type="InterPro" id="IPR000571">
    <property type="entry name" value="Znf_CCCH"/>
</dbReference>
<keyword evidence="1" id="KW-0863">Zinc-finger</keyword>
<evidence type="ECO:0000259" key="3">
    <source>
        <dbReference type="PROSITE" id="PS50103"/>
    </source>
</evidence>
<feature type="compositionally biased region" description="Low complexity" evidence="2">
    <location>
        <begin position="685"/>
        <end position="696"/>
    </location>
</feature>
<feature type="compositionally biased region" description="Gly residues" evidence="2">
    <location>
        <begin position="830"/>
        <end position="839"/>
    </location>
</feature>
<dbReference type="SMART" id="SM00343">
    <property type="entry name" value="ZnF_C2HC"/>
    <property type="match status" value="3"/>
</dbReference>
<feature type="region of interest" description="Disordered" evidence="2">
    <location>
        <begin position="203"/>
        <end position="242"/>
    </location>
</feature>
<proteinExistence type="predicted"/>
<keyword evidence="1" id="KW-0862">Zinc</keyword>
<feature type="region of interest" description="Disordered" evidence="2">
    <location>
        <begin position="671"/>
        <end position="698"/>
    </location>
</feature>
<feature type="zinc finger region" description="C3H1-type" evidence="1">
    <location>
        <begin position="625"/>
        <end position="651"/>
    </location>
</feature>
<evidence type="ECO:0000256" key="2">
    <source>
        <dbReference type="SAM" id="MobiDB-lite"/>
    </source>
</evidence>
<evidence type="ECO:0000256" key="1">
    <source>
        <dbReference type="PROSITE-ProRule" id="PRU00723"/>
    </source>
</evidence>
<sequence>MNEFLRELALRKVRWILCWCRSQLQKLLLQLKSVDEERFRADVKQIRAASDKVAAMKAKTEDSAIQDELRDSEVELANRKLNDMVLSLFDCHNLLRIHEYLKGHTQWQSLLRDLKLPLEDLKHLKAYHERTPAKNNTQRQQASRINDLLDWLSAPEPYPSIPTPSSYDDGAIRQRALRAMQMQVDNLEAQLQVDRARSQEINSGATRARSEPQPHPSSPKSPADRPQQLRPRQTDPTESNVTRYIFSEDQLEALLARCSSTSGGGTIPAQSDACMVHSFEQPIELQEDTDLAIAQRHSQRKVDEQNERAQQKSYADYRKIEARFWAFELAIEQLKAFQHGGAHPTSIVGLGVPDVQACYCRLEQLWKDLKLDIPGTYDIKNLRGNHDAFYNFAIIAKETHFVLHLLPYYGNQHTHLVQTGWSLSHMRWLQSDMATHANEQPLIWCKDDVDMICAALQFVSPNEVLVARPHSMGGLAAATTQPRNVPQDCPATSAPVLTQPVVQPMRQLQQLQFVQPGATLHVPAYQPAANPQQEILDPIDDAMDVSQTLPAQPFQPSGFQGFQGFQSQHPAPEFSESVLLRLKEAAETGRILAADSHVASAAGLLTSVDHKSWKIAQNGDALWSELKGNYCDNWSKKKCRNKKCKYLHEHYRPKSGQQQAVGPSNIQSNLTQHNVFQGGGGQGVQADRATTQQAARPPKHKTRCRYETATNCCTNVRCEYLHFNPRSRQYQANASSREATAAYGVIQSIGDAVMSDEAFNGDNCSAALARAPAQADNYASPCINEAGNKLCNSVKCWYTHSKPTSKNFGKTKPGTKQGGPQGNNHQQGTRSGGSGGHNGGPRAPHDHRLNSNQHNLQRMLAQIAQQSQKPSGIPTEVWARGVQRPAIPPNQQPAQQVQRNASQNGGGAHNMTCYGCGQVGHYSNRCPNKANNHGNNRGGGDASNVTCYDCHEIGHYKSQCPNKGGNQGNNQGGRFDGKCRRCKQVGHREAQCSQPANQFGETSRVYFGGEAQAQQVQGQFAQPQYVQYQYAESMV</sequence>
<comment type="caution">
    <text evidence="5">The sequence shown here is derived from an EMBL/GenBank/DDBJ whole genome shotgun (WGS) entry which is preliminary data.</text>
</comment>
<dbReference type="SUPFAM" id="SSF57756">
    <property type="entry name" value="Retrovirus zinc finger-like domains"/>
    <property type="match status" value="1"/>
</dbReference>
<accession>A0ABR3R1K6</accession>
<reference evidence="5 6" key="1">
    <citation type="submission" date="2024-02" db="EMBL/GenBank/DDBJ databases">
        <title>De novo assembly and annotation of 12 fungi associated with fruit tree decline syndrome in Ontario, Canada.</title>
        <authorList>
            <person name="Sulman M."/>
            <person name="Ellouze W."/>
            <person name="Ilyukhin E."/>
        </authorList>
    </citation>
    <scope>NUCLEOTIDE SEQUENCE [LARGE SCALE GENOMIC DNA]</scope>
    <source>
        <strain evidence="5 6">M97-236</strain>
    </source>
</reference>
<name>A0ABR3R1K6_9PLEO</name>
<gene>
    <name evidence="5" type="ORF">SLS59_007118</name>
</gene>
<dbReference type="Pfam" id="PF00098">
    <property type="entry name" value="zf-CCHC"/>
    <property type="match status" value="1"/>
</dbReference>
<feature type="domain" description="CCHC-type" evidence="4">
    <location>
        <begin position="913"/>
        <end position="928"/>
    </location>
</feature>
<protein>
    <recommendedName>
        <fullName evidence="7">CCHC-type domain-containing protein</fullName>
    </recommendedName>
</protein>
<evidence type="ECO:0008006" key="7">
    <source>
        <dbReference type="Google" id="ProtNLM"/>
    </source>
</evidence>
<feature type="domain" description="CCHC-type" evidence="4">
    <location>
        <begin position="947"/>
        <end position="962"/>
    </location>
</feature>
<dbReference type="PROSITE" id="PS50158">
    <property type="entry name" value="ZF_CCHC"/>
    <property type="match status" value="2"/>
</dbReference>
<dbReference type="Proteomes" id="UP001521222">
    <property type="component" value="Unassembled WGS sequence"/>
</dbReference>
<keyword evidence="6" id="KW-1185">Reference proteome</keyword>
<dbReference type="InterPro" id="IPR001878">
    <property type="entry name" value="Znf_CCHC"/>
</dbReference>
<feature type="region of interest" description="Disordered" evidence="2">
    <location>
        <begin position="802"/>
        <end position="849"/>
    </location>
</feature>
<organism evidence="5 6">
    <name type="scientific">Nothophoma quercina</name>
    <dbReference type="NCBI Taxonomy" id="749835"/>
    <lineage>
        <taxon>Eukaryota</taxon>
        <taxon>Fungi</taxon>
        <taxon>Dikarya</taxon>
        <taxon>Ascomycota</taxon>
        <taxon>Pezizomycotina</taxon>
        <taxon>Dothideomycetes</taxon>
        <taxon>Pleosporomycetidae</taxon>
        <taxon>Pleosporales</taxon>
        <taxon>Pleosporineae</taxon>
        <taxon>Didymellaceae</taxon>
        <taxon>Nothophoma</taxon>
    </lineage>
</organism>
<feature type="domain" description="C3H1-type" evidence="3">
    <location>
        <begin position="625"/>
        <end position="651"/>
    </location>
</feature>
<feature type="compositionally biased region" description="Polar residues" evidence="2">
    <location>
        <begin position="230"/>
        <end position="242"/>
    </location>
</feature>